<accession>B0G9C0</accession>
<dbReference type="InterPro" id="IPR006059">
    <property type="entry name" value="SBP"/>
</dbReference>
<dbReference type="Pfam" id="PF01547">
    <property type="entry name" value="SBP_bac_1"/>
    <property type="match status" value="1"/>
</dbReference>
<dbReference type="SUPFAM" id="SSF53850">
    <property type="entry name" value="Periplasmic binding protein-like II"/>
    <property type="match status" value="1"/>
</dbReference>
<dbReference type="PANTHER" id="PTHR43649:SF34">
    <property type="entry name" value="ABC TRANSPORTER PERIPLASMIC-BINDING PROTEIN YCJN-RELATED"/>
    <property type="match status" value="1"/>
</dbReference>
<proteinExistence type="inferred from homology"/>
<evidence type="ECO:0000313" key="6">
    <source>
        <dbReference type="Proteomes" id="UP000005359"/>
    </source>
</evidence>
<comment type="similarity">
    <text evidence="1">Belongs to the bacterial solute-binding protein 1 family.</text>
</comment>
<evidence type="ECO:0000256" key="2">
    <source>
        <dbReference type="ARBA" id="ARBA00022448"/>
    </source>
</evidence>
<dbReference type="PROSITE" id="PS51257">
    <property type="entry name" value="PROKAR_LIPOPROTEIN"/>
    <property type="match status" value="1"/>
</dbReference>
<reference evidence="5 6" key="2">
    <citation type="submission" date="2007-10" db="EMBL/GenBank/DDBJ databases">
        <authorList>
            <person name="Fulton L."/>
            <person name="Clifton S."/>
            <person name="Fulton B."/>
            <person name="Xu J."/>
            <person name="Minx P."/>
            <person name="Pepin K.H."/>
            <person name="Johnson M."/>
            <person name="Thiruvilangam P."/>
            <person name="Bhonagiri V."/>
            <person name="Nash W.E."/>
            <person name="Wang C."/>
            <person name="Mardis E.R."/>
            <person name="Wilson R.K."/>
        </authorList>
    </citation>
    <scope>NUCLEOTIDE SEQUENCE [LARGE SCALE GENOMIC DNA]</scope>
    <source>
        <strain evidence="5 6">ATCC 27755</strain>
    </source>
</reference>
<dbReference type="PANTHER" id="PTHR43649">
    <property type="entry name" value="ARABINOSE-BINDING PROTEIN-RELATED"/>
    <property type="match status" value="1"/>
</dbReference>
<evidence type="ECO:0000256" key="3">
    <source>
        <dbReference type="ARBA" id="ARBA00022729"/>
    </source>
</evidence>
<dbReference type="eggNOG" id="COG1653">
    <property type="taxonomic scope" value="Bacteria"/>
</dbReference>
<evidence type="ECO:0000313" key="5">
    <source>
        <dbReference type="EMBL" id="EDR46274.1"/>
    </source>
</evidence>
<dbReference type="CDD" id="cd13585">
    <property type="entry name" value="PBP2_TMBP_like"/>
    <property type="match status" value="1"/>
</dbReference>
<dbReference type="Proteomes" id="UP000005359">
    <property type="component" value="Unassembled WGS sequence"/>
</dbReference>
<dbReference type="Gene3D" id="3.40.190.10">
    <property type="entry name" value="Periplasmic binding protein-like II"/>
    <property type="match status" value="2"/>
</dbReference>
<feature type="chain" id="PRO_5039096093" evidence="4">
    <location>
        <begin position="33"/>
        <end position="435"/>
    </location>
</feature>
<dbReference type="EMBL" id="AAXA02000015">
    <property type="protein sequence ID" value="EDR46274.1"/>
    <property type="molecule type" value="Genomic_DNA"/>
</dbReference>
<dbReference type="AlphaFoldDB" id="B0G9C0"/>
<keyword evidence="2" id="KW-0813">Transport</keyword>
<evidence type="ECO:0000256" key="4">
    <source>
        <dbReference type="SAM" id="SignalP"/>
    </source>
</evidence>
<organism evidence="5 6">
    <name type="scientific">Dorea formicigenerans ATCC 27755</name>
    <dbReference type="NCBI Taxonomy" id="411461"/>
    <lineage>
        <taxon>Bacteria</taxon>
        <taxon>Bacillati</taxon>
        <taxon>Bacillota</taxon>
        <taxon>Clostridia</taxon>
        <taxon>Lachnospirales</taxon>
        <taxon>Lachnospiraceae</taxon>
        <taxon>Dorea</taxon>
    </lineage>
</organism>
<protein>
    <submittedName>
        <fullName evidence="5">ABC transporter, solute-binding protein</fullName>
    </submittedName>
</protein>
<dbReference type="PaxDb" id="411461-DORFOR_02882"/>
<name>B0G9C0_9FIRM</name>
<sequence length="435" mass="47273">MKYFQEKTGGKHKMKKKIVSMLLVAAMVASMAVGCGSKNDSGSSDTKSDKGESITFMAPDWAIPSDDQLDEFTKETGIEVEVSEVGWDDIREKLATAATGNKNVADVVEVDWSWVGEFKAAGWLEPLKISDADKEDFLTLDTFTVDDEILALPYSNDYRIAYYNKDQFAKAGINEAPKTYAEVLEDAKALKASGVDYPLAMSMNAEEKAATGLMWTAFQMDGVVWNDDGTFNKDAIMDALNYYQEVLDADLVAPEDKTASGMEAYMRICSGTASFLVGPTMFVSKTQNPDDSAVVGQVEPILAPGKDGTAKKTMALPEALGVTSTSENKEAAQKFVEWYTSADMQKELNETLGSLPTRSSVLKELVDDGTIANAGAMLEASELISSPFPNGVPAYYAEMSSAMYNAINKMALGELTPEKAYEEMSSALDQLLKEQ</sequence>
<evidence type="ECO:0000256" key="1">
    <source>
        <dbReference type="ARBA" id="ARBA00008520"/>
    </source>
</evidence>
<feature type="signal peptide" evidence="4">
    <location>
        <begin position="1"/>
        <end position="32"/>
    </location>
</feature>
<gene>
    <name evidence="5" type="ORF">DORFOR_02882</name>
</gene>
<dbReference type="InterPro" id="IPR050490">
    <property type="entry name" value="Bact_solute-bd_prot1"/>
</dbReference>
<comment type="caution">
    <text evidence="5">The sequence shown here is derived from an EMBL/GenBank/DDBJ whole genome shotgun (WGS) entry which is preliminary data.</text>
</comment>
<reference evidence="5 6" key="1">
    <citation type="submission" date="2007-10" db="EMBL/GenBank/DDBJ databases">
        <title>Draft genome sequence of Dorea formicigenerans(ATCC 27755).</title>
        <authorList>
            <person name="Sudarsanam P."/>
            <person name="Ley R."/>
            <person name="Guruge J."/>
            <person name="Turnbaugh P.J."/>
            <person name="Mahowald M."/>
            <person name="Liep D."/>
            <person name="Gordon J."/>
        </authorList>
    </citation>
    <scope>NUCLEOTIDE SEQUENCE [LARGE SCALE GENOMIC DNA]</scope>
    <source>
        <strain evidence="5 6">ATCC 27755</strain>
    </source>
</reference>
<dbReference type="STRING" id="411461.DORFOR_02882"/>
<keyword evidence="3 4" id="KW-0732">Signal</keyword>